<evidence type="ECO:0000256" key="7">
    <source>
        <dbReference type="ARBA" id="ARBA00022801"/>
    </source>
</evidence>
<gene>
    <name evidence="14" type="ORF">DEA37_0009513</name>
</gene>
<keyword evidence="15" id="KW-1185">Reference proteome</keyword>
<keyword evidence="9 11" id="KW-0464">Manganese</keyword>
<sequence>MRLIKSIPRGLPLPLLDELSILFSDYFVRHIKTSEIYLELNRVNWSRSHNHEQLPLLPPHLTAERVFHSDSQQSTQTILMQWEEARNREQLIDQFLAQLFQARLFGEVFERISDRGVLTLNRSEFERAFRQVWFGQYSWNQMSRDAPNTCGFQHVYIGEHRKGDVKGLHHWARYYILEKTARLALQAVLKKHHTLQLASLRFTVDNIMKRYGTIFFGIPIEFEILIFFCAFLVGGSRDVNFMIDGERTTVVCYDVATRADVLATAYFKY</sequence>
<accession>A0A5J4NYU9</accession>
<dbReference type="EC" id="4.6.1.-" evidence="11"/>
<evidence type="ECO:0000313" key="15">
    <source>
        <dbReference type="Proteomes" id="UP000324629"/>
    </source>
</evidence>
<evidence type="ECO:0000256" key="1">
    <source>
        <dbReference type="ARBA" id="ARBA00001936"/>
    </source>
</evidence>
<evidence type="ECO:0000256" key="12">
    <source>
        <dbReference type="SAM" id="Phobius"/>
    </source>
</evidence>
<evidence type="ECO:0000256" key="4">
    <source>
        <dbReference type="ARBA" id="ARBA00022722"/>
    </source>
</evidence>
<protein>
    <recommendedName>
        <fullName evidence="11">Uridylate-specific endoribonuclease</fullName>
        <ecNumber evidence="11">4.6.1.-</ecNumber>
    </recommendedName>
</protein>
<dbReference type="GO" id="GO:0016787">
    <property type="term" value="F:hydrolase activity"/>
    <property type="evidence" value="ECO:0007669"/>
    <property type="project" value="UniProtKB-KW"/>
</dbReference>
<comment type="caution">
    <text evidence="14">The sequence shown here is derived from an EMBL/GenBank/DDBJ whole genome shotgun (WGS) entry which is preliminary data.</text>
</comment>
<comment type="cofactor">
    <cofactor evidence="1 11">
        <name>Mn(2+)</name>
        <dbReference type="ChEBI" id="CHEBI:29035"/>
    </cofactor>
</comment>
<keyword evidence="5 11" id="KW-0479">Metal-binding</keyword>
<dbReference type="SUPFAM" id="SSF142877">
    <property type="entry name" value="EndoU-like"/>
    <property type="match status" value="1"/>
</dbReference>
<dbReference type="CDD" id="cd21159">
    <property type="entry name" value="XendoU"/>
    <property type="match status" value="1"/>
</dbReference>
<evidence type="ECO:0000256" key="9">
    <source>
        <dbReference type="ARBA" id="ARBA00023211"/>
    </source>
</evidence>
<reference evidence="14 15" key="1">
    <citation type="journal article" date="2019" name="Gigascience">
        <title>Whole-genome sequence of the oriental lung fluke Paragonimus westermani.</title>
        <authorList>
            <person name="Oey H."/>
            <person name="Zakrzewski M."/>
            <person name="Narain K."/>
            <person name="Devi K.R."/>
            <person name="Agatsuma T."/>
            <person name="Nawaratna S."/>
            <person name="Gobert G.N."/>
            <person name="Jones M.K."/>
            <person name="Ragan M.A."/>
            <person name="McManus D.P."/>
            <person name="Krause L."/>
        </authorList>
    </citation>
    <scope>NUCLEOTIDE SEQUENCE [LARGE SCALE GENOMIC DNA]</scope>
    <source>
        <strain evidence="14 15">IND2009</strain>
    </source>
</reference>
<keyword evidence="8 11" id="KW-0694">RNA-binding</keyword>
<evidence type="ECO:0000256" key="2">
    <source>
        <dbReference type="ARBA" id="ARBA00010168"/>
    </source>
</evidence>
<organism evidence="14 15">
    <name type="scientific">Paragonimus westermani</name>
    <dbReference type="NCBI Taxonomy" id="34504"/>
    <lineage>
        <taxon>Eukaryota</taxon>
        <taxon>Metazoa</taxon>
        <taxon>Spiralia</taxon>
        <taxon>Lophotrochozoa</taxon>
        <taxon>Platyhelminthes</taxon>
        <taxon>Trematoda</taxon>
        <taxon>Digenea</taxon>
        <taxon>Plagiorchiida</taxon>
        <taxon>Troglotremata</taxon>
        <taxon>Troglotrematidae</taxon>
        <taxon>Paragonimus</taxon>
    </lineage>
</organism>
<dbReference type="GO" id="GO:0046872">
    <property type="term" value="F:metal ion binding"/>
    <property type="evidence" value="ECO:0007669"/>
    <property type="project" value="UniProtKB-UniRule"/>
</dbReference>
<dbReference type="GO" id="GO:0003723">
    <property type="term" value="F:RNA binding"/>
    <property type="evidence" value="ECO:0007669"/>
    <property type="project" value="UniProtKB-UniRule"/>
</dbReference>
<evidence type="ECO:0000313" key="14">
    <source>
        <dbReference type="EMBL" id="KAA3680482.1"/>
    </source>
</evidence>
<dbReference type="AlphaFoldDB" id="A0A5J4NYU9"/>
<keyword evidence="12" id="KW-0812">Transmembrane</keyword>
<keyword evidence="6 11" id="KW-0255">Endonuclease</keyword>
<evidence type="ECO:0000256" key="3">
    <source>
        <dbReference type="ARBA" id="ARBA00011245"/>
    </source>
</evidence>
<keyword evidence="12" id="KW-0472">Membrane</keyword>
<dbReference type="GO" id="GO:0004521">
    <property type="term" value="F:RNA endonuclease activity"/>
    <property type="evidence" value="ECO:0007669"/>
    <property type="project" value="UniProtKB-UniRule"/>
</dbReference>
<dbReference type="Pfam" id="PF09412">
    <property type="entry name" value="XendoU"/>
    <property type="match status" value="1"/>
</dbReference>
<proteinExistence type="inferred from homology"/>
<dbReference type="PANTHER" id="PTHR12439:SF11">
    <property type="entry name" value="URIDYLATE-SPECIFIC ENDORIBONUCLEASE"/>
    <property type="match status" value="1"/>
</dbReference>
<dbReference type="Proteomes" id="UP000324629">
    <property type="component" value="Unassembled WGS sequence"/>
</dbReference>
<evidence type="ECO:0000256" key="11">
    <source>
        <dbReference type="RuleBase" id="RU367085"/>
    </source>
</evidence>
<evidence type="ECO:0000256" key="5">
    <source>
        <dbReference type="ARBA" id="ARBA00022723"/>
    </source>
</evidence>
<feature type="domain" description="EndoU" evidence="13">
    <location>
        <begin position="1"/>
        <end position="269"/>
    </location>
</feature>
<evidence type="ECO:0000256" key="6">
    <source>
        <dbReference type="ARBA" id="ARBA00022759"/>
    </source>
</evidence>
<keyword evidence="10" id="KW-0456">Lyase</keyword>
<comment type="catalytic activity">
    <reaction evidence="11">
        <text>ribonucleotidyl-uridine-RNA = a 5'-end dephospho-uridine-RNA + a 3'-end 2',3'-cyclophospho-ribonucleotide-RNA</text>
        <dbReference type="Rhea" id="RHEA:67792"/>
        <dbReference type="Rhea" id="RHEA-COMP:10464"/>
        <dbReference type="Rhea" id="RHEA-COMP:17354"/>
        <dbReference type="Rhea" id="RHEA-COMP:17356"/>
        <dbReference type="ChEBI" id="CHEBI:83064"/>
        <dbReference type="ChEBI" id="CHEBI:173117"/>
        <dbReference type="ChEBI" id="CHEBI:173224"/>
    </reaction>
</comment>
<dbReference type="InterPro" id="IPR018998">
    <property type="entry name" value="EndoU_C"/>
</dbReference>
<evidence type="ECO:0000256" key="8">
    <source>
        <dbReference type="ARBA" id="ARBA00022884"/>
    </source>
</evidence>
<comment type="subunit">
    <text evidence="3 11">Monomer.</text>
</comment>
<dbReference type="GO" id="GO:0016829">
    <property type="term" value="F:lyase activity"/>
    <property type="evidence" value="ECO:0007669"/>
    <property type="project" value="UniProtKB-KW"/>
</dbReference>
<name>A0A5J4NYU9_9TREM</name>
<keyword evidence="7 11" id="KW-0378">Hydrolase</keyword>
<dbReference type="PANTHER" id="PTHR12439">
    <property type="entry name" value="PLACENTAL PROTEIN 11-RELATED"/>
    <property type="match status" value="1"/>
</dbReference>
<dbReference type="InterPro" id="IPR037227">
    <property type="entry name" value="EndoU-like"/>
</dbReference>
<dbReference type="EMBL" id="QNGE01000431">
    <property type="protein sequence ID" value="KAA3680482.1"/>
    <property type="molecule type" value="Genomic_DNA"/>
</dbReference>
<evidence type="ECO:0000259" key="13">
    <source>
        <dbReference type="PROSITE" id="PS51959"/>
    </source>
</evidence>
<dbReference type="PROSITE" id="PS51959">
    <property type="entry name" value="ENDOU"/>
    <property type="match status" value="1"/>
</dbReference>
<comment type="similarity">
    <text evidence="2 11">Belongs to the ENDOU family.</text>
</comment>
<dbReference type="InterPro" id="IPR039787">
    <property type="entry name" value="ENDOU"/>
</dbReference>
<feature type="transmembrane region" description="Helical" evidence="12">
    <location>
        <begin position="211"/>
        <end position="233"/>
    </location>
</feature>
<evidence type="ECO:0000256" key="10">
    <source>
        <dbReference type="ARBA" id="ARBA00023239"/>
    </source>
</evidence>
<keyword evidence="12" id="KW-1133">Transmembrane helix</keyword>
<keyword evidence="4 11" id="KW-0540">Nuclease</keyword>